<dbReference type="OrthoDB" id="10021397at2759"/>
<keyword evidence="8" id="KW-1185">Reference proteome</keyword>
<dbReference type="SUPFAM" id="SSF103473">
    <property type="entry name" value="MFS general substrate transporter"/>
    <property type="match status" value="1"/>
</dbReference>
<gene>
    <name evidence="7" type="primary">ABSGL_14593.1 scaffold 14663</name>
</gene>
<feature type="transmembrane region" description="Helical" evidence="5">
    <location>
        <begin position="316"/>
        <end position="336"/>
    </location>
</feature>
<dbReference type="Pfam" id="PF07690">
    <property type="entry name" value="MFS_1"/>
    <property type="match status" value="1"/>
</dbReference>
<feature type="transmembrane region" description="Helical" evidence="5">
    <location>
        <begin position="134"/>
        <end position="159"/>
    </location>
</feature>
<dbReference type="InterPro" id="IPR036259">
    <property type="entry name" value="MFS_trans_sf"/>
</dbReference>
<dbReference type="InParanoid" id="A0A163K603"/>
<keyword evidence="4 5" id="KW-0472">Membrane</keyword>
<name>A0A163K603_ABSGL</name>
<feature type="transmembrane region" description="Helical" evidence="5">
    <location>
        <begin position="379"/>
        <end position="398"/>
    </location>
</feature>
<dbReference type="InterPro" id="IPR020846">
    <property type="entry name" value="MFS_dom"/>
</dbReference>
<keyword evidence="2 5" id="KW-0812">Transmembrane</keyword>
<feature type="transmembrane region" description="Helical" evidence="5">
    <location>
        <begin position="6"/>
        <end position="31"/>
    </location>
</feature>
<evidence type="ECO:0000256" key="1">
    <source>
        <dbReference type="ARBA" id="ARBA00004141"/>
    </source>
</evidence>
<evidence type="ECO:0000313" key="7">
    <source>
        <dbReference type="EMBL" id="SAM08927.1"/>
    </source>
</evidence>
<feature type="transmembrane region" description="Helical" evidence="5">
    <location>
        <begin position="73"/>
        <end position="97"/>
    </location>
</feature>
<feature type="transmembrane region" description="Helical" evidence="5">
    <location>
        <begin position="179"/>
        <end position="200"/>
    </location>
</feature>
<dbReference type="InterPro" id="IPR011701">
    <property type="entry name" value="MFS"/>
</dbReference>
<evidence type="ECO:0000256" key="4">
    <source>
        <dbReference type="ARBA" id="ARBA00023136"/>
    </source>
</evidence>
<evidence type="ECO:0000313" key="8">
    <source>
        <dbReference type="Proteomes" id="UP000078561"/>
    </source>
</evidence>
<dbReference type="GO" id="GO:0022857">
    <property type="term" value="F:transmembrane transporter activity"/>
    <property type="evidence" value="ECO:0007669"/>
    <property type="project" value="InterPro"/>
</dbReference>
<evidence type="ECO:0000256" key="2">
    <source>
        <dbReference type="ARBA" id="ARBA00022692"/>
    </source>
</evidence>
<organism evidence="7">
    <name type="scientific">Absidia glauca</name>
    <name type="common">Pin mould</name>
    <dbReference type="NCBI Taxonomy" id="4829"/>
    <lineage>
        <taxon>Eukaryota</taxon>
        <taxon>Fungi</taxon>
        <taxon>Fungi incertae sedis</taxon>
        <taxon>Mucoromycota</taxon>
        <taxon>Mucoromycotina</taxon>
        <taxon>Mucoromycetes</taxon>
        <taxon>Mucorales</taxon>
        <taxon>Cunninghamellaceae</taxon>
        <taxon>Absidia</taxon>
    </lineage>
</organism>
<keyword evidence="3 5" id="KW-1133">Transmembrane helix</keyword>
<dbReference type="AlphaFoldDB" id="A0A163K603"/>
<feature type="transmembrane region" description="Helical" evidence="5">
    <location>
        <begin position="109"/>
        <end position="128"/>
    </location>
</feature>
<dbReference type="EMBL" id="LT554937">
    <property type="protein sequence ID" value="SAM08927.1"/>
    <property type="molecule type" value="Genomic_DNA"/>
</dbReference>
<dbReference type="GO" id="GO:0005886">
    <property type="term" value="C:plasma membrane"/>
    <property type="evidence" value="ECO:0007669"/>
    <property type="project" value="TreeGrafter"/>
</dbReference>
<protein>
    <recommendedName>
        <fullName evidence="6">Major facilitator superfamily (MFS) profile domain-containing protein</fullName>
    </recommendedName>
</protein>
<evidence type="ECO:0000256" key="3">
    <source>
        <dbReference type="ARBA" id="ARBA00022989"/>
    </source>
</evidence>
<evidence type="ECO:0000259" key="6">
    <source>
        <dbReference type="PROSITE" id="PS50850"/>
    </source>
</evidence>
<feature type="transmembrane region" description="Helical" evidence="5">
    <location>
        <begin position="220"/>
        <end position="238"/>
    </location>
</feature>
<evidence type="ECO:0000256" key="5">
    <source>
        <dbReference type="SAM" id="Phobius"/>
    </source>
</evidence>
<dbReference type="FunCoup" id="A0A163K603">
    <property type="interactions" value="37"/>
</dbReference>
<dbReference type="PANTHER" id="PTHR23501:SF102">
    <property type="entry name" value="DRUG TRANSPORTER, PUTATIVE (AFU_ORTHOLOGUE AFUA_3G08530)-RELATED"/>
    <property type="match status" value="1"/>
</dbReference>
<feature type="transmembrane region" description="Helical" evidence="5">
    <location>
        <begin position="43"/>
        <end position="61"/>
    </location>
</feature>
<feature type="transmembrane region" description="Helical" evidence="5">
    <location>
        <begin position="245"/>
        <end position="266"/>
    </location>
</feature>
<dbReference type="Gene3D" id="1.20.1720.10">
    <property type="entry name" value="Multidrug resistance protein D"/>
    <property type="match status" value="1"/>
</dbReference>
<proteinExistence type="predicted"/>
<dbReference type="PROSITE" id="PS50850">
    <property type="entry name" value="MFS"/>
    <property type="match status" value="1"/>
</dbReference>
<feature type="domain" description="Major facilitator superfamily (MFS) profile" evidence="6">
    <location>
        <begin position="1"/>
        <end position="403"/>
    </location>
</feature>
<reference evidence="7" key="1">
    <citation type="submission" date="2016-04" db="EMBL/GenBank/DDBJ databases">
        <authorList>
            <person name="Evans L.H."/>
            <person name="Alamgir A."/>
            <person name="Owens N."/>
            <person name="Weber N.D."/>
            <person name="Virtaneva K."/>
            <person name="Barbian K."/>
            <person name="Babar A."/>
            <person name="Rosenke K."/>
        </authorList>
    </citation>
    <scope>NUCLEOTIDE SEQUENCE [LARGE SCALE GENOMIC DNA]</scope>
    <source>
        <strain evidence="7">CBS 101.48</strain>
    </source>
</reference>
<dbReference type="Proteomes" id="UP000078561">
    <property type="component" value="Unassembled WGS sequence"/>
</dbReference>
<dbReference type="STRING" id="4829.A0A163K603"/>
<feature type="transmembrane region" description="Helical" evidence="5">
    <location>
        <begin position="272"/>
        <end position="295"/>
    </location>
</feature>
<dbReference type="Gene3D" id="1.20.1250.20">
    <property type="entry name" value="MFS general substrate transporter like domains"/>
    <property type="match status" value="1"/>
</dbReference>
<dbReference type="PANTHER" id="PTHR23501">
    <property type="entry name" value="MAJOR FACILITATOR SUPERFAMILY"/>
    <property type="match status" value="1"/>
</dbReference>
<comment type="subcellular location">
    <subcellularLocation>
        <location evidence="1">Membrane</location>
        <topology evidence="1">Multi-pass membrane protein</topology>
    </subcellularLocation>
</comment>
<sequence>MTAKSMIMLILSRALAGMGAAAIFSSVYIIISEMVPLKDRANYQGVLSIAYGSAAIIGPLVGGGFTDHVTWRWAFLINLPIGGVVLLLLFLFLDLPTQSTSFFAKLKRIDYVGTFLILSASVLFLLALNFGSGGYTWVSVAVLVPLVMSFVLLVVFGVVECRYAQEPILDPRFFRNRSVVGTVLVNLFLGINTFAVFYYVPLYLQVVKGDSALLSGVRLIPLQIGANVFVIISGFLITKTQTYRPCLWIGTTLTTVNMGLLCLLDVDTGFPGMYGMFAFIGFTNGLLFTSTLISIQSAVEPEDIAVVTGLQHFSRLLGGAIGIATGSSILNSALAVKLPHVLPPDYVALVIESSYFIHNGLPGQYLAATLQAYAESLRLIWYVMIPLAGLGVVSSLLIKHHDLQRHESPTQDNSSTISNTA</sequence>
<accession>A0A163K603</accession>